<dbReference type="RefSeq" id="YP_009315311.1">
    <property type="nucleotide sequence ID" value="NC_031666.1"/>
</dbReference>
<dbReference type="AlphaFoldDB" id="A0A1G4NZ17"/>
<sequence length="481" mass="56267">MPFSLHLNSLNHNFVYQYTSTVNQSTCSLASENIIYLKQYQSVGRMKQSSKSGSILLATESIYRFGNSQFYKSNLFKELLSTYWSQTIFLSSSTPVTQKYAALIAKQEGMLMKNHKKKFLGAFTKALQNGSIRPSGDSTFSDQVAREVVPIKYIWHKGLYLDLPRYLNGLWANKRSPNFPTLIQNKLLDKLKQNNFPLFVVANNFNQMLMAEPPNQIPLKNNLFNKLYYWYYDRFLWMMDYSDVYEGWFFVNPKDAEEYKKCIASKYSRSVNQNGINVLPSSLYSYYRLNRTSAPRTEFRLFPDLVEVGKLVTSSQYRKGLLFDKRQSYGKNYFQGQPIYFIENTSQSNKDISSTVNYFYQVPGDEAQQKYAAVFFNKQVALDAWSDFRYKHPSMKLPVMPRLRVYNLEDFLKDNEKNEDIINKNFLFIPSKESYQNLQMSKEQRTSSTSAVSPYFDYCKVVINLWSQRLLWSLTNSQAPN</sequence>
<name>A0A1G4NZ17_9FLOR</name>
<reference evidence="1" key="2">
    <citation type="submission" date="2016-10" db="EMBL/GenBank/DDBJ databases">
        <authorList>
            <person name="de Groot N.N."/>
        </authorList>
    </citation>
    <scope>NUCLEOTIDE SEQUENCE</scope>
    <source>
        <strain evidence="1">J.0255</strain>
    </source>
</reference>
<protein>
    <submittedName>
        <fullName evidence="1">Uncharacterized protein</fullName>
    </submittedName>
</protein>
<organism evidence="1">
    <name type="scientific">Yamadaella caenomyce</name>
    <dbReference type="NCBI Taxonomy" id="259029"/>
    <lineage>
        <taxon>Eukaryota</taxon>
        <taxon>Rhodophyta</taxon>
        <taxon>Florideophyceae</taxon>
        <taxon>Nemaliophycidae</taxon>
        <taxon>Nemaliales</taxon>
        <taxon>Liagoraceae</taxon>
        <taxon>Yamadaella</taxon>
    </lineage>
</organism>
<dbReference type="GeneID" id="29998075"/>
<accession>A0A1G4NZ17</accession>
<keyword evidence="1" id="KW-0934">Plastid</keyword>
<dbReference type="EMBL" id="LT622875">
    <property type="protein sequence ID" value="SCW23766.1"/>
    <property type="molecule type" value="Genomic_DNA"/>
</dbReference>
<evidence type="ECO:0000313" key="1">
    <source>
        <dbReference type="EMBL" id="SCW23766.1"/>
    </source>
</evidence>
<gene>
    <name evidence="1" type="primary">ORF_2</name>
    <name evidence="1" type="ORF">J0255_81</name>
</gene>
<reference evidence="1" key="1">
    <citation type="submission" date="2016-10" db="EMBL/GenBank/DDBJ databases">
        <title>Chloroplast genomes as a tool to resolve red algal phylogenies: a case study in the Nemaliales.</title>
        <authorList>
            <person name="Costa J.F."/>
            <person name="Lin S.M."/>
            <person name="Macaya E.C."/>
            <person name="Fernandez-Garcia C."/>
            <person name="Verbruggen H."/>
        </authorList>
    </citation>
    <scope>NUCLEOTIDE SEQUENCE</scope>
    <source>
        <strain evidence="1">J.0255</strain>
    </source>
</reference>
<keyword evidence="1" id="KW-0150">Chloroplast</keyword>
<geneLocation type="chloroplast" evidence="1"/>
<proteinExistence type="predicted"/>